<name>A0A399S3D5_9BACT</name>
<reference evidence="5" key="1">
    <citation type="submission" date="2018-08" db="EMBL/GenBank/DDBJ databases">
        <title>Mucilaginibacter sp. MYSH2.</title>
        <authorList>
            <person name="Seo T."/>
        </authorList>
    </citation>
    <scope>NUCLEOTIDE SEQUENCE [LARGE SCALE GENOMIC DNA]</scope>
    <source>
        <strain evidence="5">KIRAN</strain>
    </source>
</reference>
<dbReference type="SUPFAM" id="SSF82153">
    <property type="entry name" value="FAS1 domain"/>
    <property type="match status" value="1"/>
</dbReference>
<keyword evidence="2" id="KW-0732">Signal</keyword>
<evidence type="ECO:0000259" key="3">
    <source>
        <dbReference type="PROSITE" id="PS50213"/>
    </source>
</evidence>
<dbReference type="AlphaFoldDB" id="A0A399S3D5"/>
<dbReference type="RefSeq" id="WP_119432969.1">
    <property type="nucleotide sequence ID" value="NZ_QWGE01000004.1"/>
</dbReference>
<feature type="region of interest" description="Disordered" evidence="1">
    <location>
        <begin position="24"/>
        <end position="64"/>
    </location>
</feature>
<accession>A0A399S3D5</accession>
<comment type="caution">
    <text evidence="4">The sequence shown here is derived from an EMBL/GenBank/DDBJ whole genome shotgun (WGS) entry which is preliminary data.</text>
</comment>
<feature type="signal peptide" evidence="2">
    <location>
        <begin position="1"/>
        <end position="23"/>
    </location>
</feature>
<feature type="chain" id="PRO_5017429111" evidence="2">
    <location>
        <begin position="24"/>
        <end position="216"/>
    </location>
</feature>
<dbReference type="InterPro" id="IPR036378">
    <property type="entry name" value="FAS1_dom_sf"/>
</dbReference>
<organism evidence="4 5">
    <name type="scientific">Pontibacter oryzae</name>
    <dbReference type="NCBI Taxonomy" id="2304593"/>
    <lineage>
        <taxon>Bacteria</taxon>
        <taxon>Pseudomonadati</taxon>
        <taxon>Bacteroidota</taxon>
        <taxon>Cytophagia</taxon>
        <taxon>Cytophagales</taxon>
        <taxon>Hymenobacteraceae</taxon>
        <taxon>Pontibacter</taxon>
    </lineage>
</organism>
<dbReference type="Gene3D" id="2.30.180.10">
    <property type="entry name" value="FAS1 domain"/>
    <property type="match status" value="1"/>
</dbReference>
<dbReference type="PROSITE" id="PS50213">
    <property type="entry name" value="FAS1"/>
    <property type="match status" value="1"/>
</dbReference>
<dbReference type="Proteomes" id="UP000266005">
    <property type="component" value="Unassembled WGS sequence"/>
</dbReference>
<dbReference type="OrthoDB" id="1119934at2"/>
<keyword evidence="5" id="KW-1185">Reference proteome</keyword>
<sequence>MKISYILAFMLSIALLSCGNEHTANETQEESKPNPGAQVDAKMTNPNTSGRLSGEGEAGGENVDLSMTDPSVGGNEMMPSQMILENITSNQKLSTLAAALRKAGMVNTLNDTGPYTVFAPQNKAFEALPATVLDELMKTENKQRLQSILKNHVVTGKLTAADLKDGAILNTVGGEQLKVAKQGEKVMINGAEVVRPDALSENGVIHVIDKVLVTEQ</sequence>
<dbReference type="GO" id="GO:0005615">
    <property type="term" value="C:extracellular space"/>
    <property type="evidence" value="ECO:0007669"/>
    <property type="project" value="TreeGrafter"/>
</dbReference>
<dbReference type="PANTHER" id="PTHR10900:SF77">
    <property type="entry name" value="FI19380P1"/>
    <property type="match status" value="1"/>
</dbReference>
<protein>
    <submittedName>
        <fullName evidence="4">Fasciclin domain-containing protein</fullName>
    </submittedName>
</protein>
<dbReference type="EMBL" id="QWGE01000004">
    <property type="protein sequence ID" value="RIJ37033.1"/>
    <property type="molecule type" value="Genomic_DNA"/>
</dbReference>
<feature type="domain" description="FAS1" evidence="3">
    <location>
        <begin position="80"/>
        <end position="212"/>
    </location>
</feature>
<evidence type="ECO:0000256" key="2">
    <source>
        <dbReference type="SAM" id="SignalP"/>
    </source>
</evidence>
<evidence type="ECO:0000313" key="4">
    <source>
        <dbReference type="EMBL" id="RIJ37033.1"/>
    </source>
</evidence>
<dbReference type="FunFam" id="2.30.180.10:FF:000032">
    <property type="entry name" value="Fasciclin domain-containing protein, putative"/>
    <property type="match status" value="1"/>
</dbReference>
<dbReference type="PROSITE" id="PS51257">
    <property type="entry name" value="PROKAR_LIPOPROTEIN"/>
    <property type="match status" value="1"/>
</dbReference>
<dbReference type="PANTHER" id="PTHR10900">
    <property type="entry name" value="PERIOSTIN-RELATED"/>
    <property type="match status" value="1"/>
</dbReference>
<evidence type="ECO:0000256" key="1">
    <source>
        <dbReference type="SAM" id="MobiDB-lite"/>
    </source>
</evidence>
<gene>
    <name evidence="4" type="ORF">D1627_14590</name>
</gene>
<evidence type="ECO:0000313" key="5">
    <source>
        <dbReference type="Proteomes" id="UP000266005"/>
    </source>
</evidence>
<dbReference type="InterPro" id="IPR050904">
    <property type="entry name" value="Adhesion/Biosynth-related"/>
</dbReference>
<dbReference type="SMART" id="SM00554">
    <property type="entry name" value="FAS1"/>
    <property type="match status" value="1"/>
</dbReference>
<dbReference type="InterPro" id="IPR000782">
    <property type="entry name" value="FAS1_domain"/>
</dbReference>
<dbReference type="Pfam" id="PF02469">
    <property type="entry name" value="Fasciclin"/>
    <property type="match status" value="1"/>
</dbReference>
<proteinExistence type="predicted"/>